<evidence type="ECO:0000256" key="1">
    <source>
        <dbReference type="ARBA" id="ARBA00004173"/>
    </source>
</evidence>
<feature type="region of interest" description="Disordered" evidence="5">
    <location>
        <begin position="175"/>
        <end position="207"/>
    </location>
</feature>
<feature type="region of interest" description="Disordered" evidence="5">
    <location>
        <begin position="338"/>
        <end position="357"/>
    </location>
</feature>
<dbReference type="EMBL" id="CAXLJL010000059">
    <property type="protein sequence ID" value="CAL5130264.1"/>
    <property type="molecule type" value="Genomic_DNA"/>
</dbReference>
<feature type="domain" description="LysM" evidence="6">
    <location>
        <begin position="13"/>
        <end position="62"/>
    </location>
</feature>
<dbReference type="GO" id="GO:0005634">
    <property type="term" value="C:nucleus"/>
    <property type="evidence" value="ECO:0007669"/>
    <property type="project" value="TreeGrafter"/>
</dbReference>
<evidence type="ECO:0000313" key="8">
    <source>
        <dbReference type="EMBL" id="CAL5130264.1"/>
    </source>
</evidence>
<sequence length="673" mass="73958">MSAVVDIPQEGICTYEVKSGDSLAGIAARFGYITPTQLARINHLSLVGCGLPPVFPGQKLKVPTASNDFTAALKSRRAPGSALRVQPSSSAEVRPVSRSSFTDDITVESQFYAIGTDAGQLEEDNEEQFVKIQAQRVLPSGDFVNGVLLITPASLCFDAAATAIAQKNAYLATHSRNGASGSSDNVSSGRPVNHSDDDDHESSFSSQLELPKELLDLGVCVPLESLGSMSTASSLSSPVYHSFVNLNVSPPSSSTSSSLINTKARSLSGPVSPTKHFDPFSEPIEVAREAEDFCLADTYPEPKSKNVRGKTPRGSGCRPKMTRSVSVSHPISWSATKKLTKKKKRLNSDTAQPERTAESDGYLYLRLTEREQNEAVPNQFVFRIATDKVARVFAFLLRAGVSQTGPKIEPVARRKTSRKQRSAVESREVRRSLIEEALESMEKSSPLPTLYDGTSNIMNEDMLKDLSANFPTYWTGSDLRLIYKTEQDGYSLATLYRKSHDVLGAVVLLIRDSLGKCFGAFLSERMRCSQHFYGTGECYIFHWNPEFKEYHWTRKNYYFMRGSLNSFQIGGQSGRNAIWFDGSLKYGRSEATDTFDNPVLSTNISDAELALLLPKDHPNLADMATVHSHQKSEPTRLPVRPAGRMSIDPAALSMGMNSVPFVIDTLEVWELIT</sequence>
<dbReference type="SMART" id="SM00584">
    <property type="entry name" value="TLDc"/>
    <property type="match status" value="1"/>
</dbReference>
<comment type="subcellular location">
    <subcellularLocation>
        <location evidence="1">Mitochondrion</location>
    </subcellularLocation>
</comment>
<dbReference type="Pfam" id="PF07534">
    <property type="entry name" value="TLD"/>
    <property type="match status" value="1"/>
</dbReference>
<dbReference type="PANTHER" id="PTHR23354:SF62">
    <property type="entry name" value="MUSTARD, ISOFORM V"/>
    <property type="match status" value="1"/>
</dbReference>
<dbReference type="CDD" id="cd00118">
    <property type="entry name" value="LysM"/>
    <property type="match status" value="1"/>
</dbReference>
<dbReference type="InterPro" id="IPR018392">
    <property type="entry name" value="LysM"/>
</dbReference>
<accession>A0AAV2T294</accession>
<evidence type="ECO:0000313" key="9">
    <source>
        <dbReference type="Proteomes" id="UP001497525"/>
    </source>
</evidence>
<keyword evidence="3" id="KW-0496">Mitochondrion</keyword>
<name>A0AAV2T294_CALDB</name>
<dbReference type="PROSITE" id="PS51782">
    <property type="entry name" value="LYSM"/>
    <property type="match status" value="1"/>
</dbReference>
<dbReference type="Proteomes" id="UP001497525">
    <property type="component" value="Unassembled WGS sequence"/>
</dbReference>
<evidence type="ECO:0000256" key="2">
    <source>
        <dbReference type="ARBA" id="ARBA00009540"/>
    </source>
</evidence>
<comment type="similarity">
    <text evidence="2">Belongs to the OXR1 family.</text>
</comment>
<feature type="compositionally biased region" description="Polar residues" evidence="5">
    <location>
        <begin position="175"/>
        <end position="190"/>
    </location>
</feature>
<evidence type="ECO:0000259" key="7">
    <source>
        <dbReference type="PROSITE" id="PS51886"/>
    </source>
</evidence>
<evidence type="ECO:0000256" key="5">
    <source>
        <dbReference type="SAM" id="MobiDB-lite"/>
    </source>
</evidence>
<reference evidence="8" key="1">
    <citation type="submission" date="2024-06" db="EMBL/GenBank/DDBJ databases">
        <authorList>
            <person name="Liu X."/>
            <person name="Lenzi L."/>
            <person name="Haldenby T S."/>
            <person name="Uol C."/>
        </authorList>
    </citation>
    <scope>NUCLEOTIDE SEQUENCE</scope>
</reference>
<feature type="region of interest" description="Disordered" evidence="5">
    <location>
        <begin position="304"/>
        <end position="323"/>
    </location>
</feature>
<evidence type="ECO:0000259" key="6">
    <source>
        <dbReference type="PROSITE" id="PS51782"/>
    </source>
</evidence>
<dbReference type="InterPro" id="IPR036779">
    <property type="entry name" value="LysM_dom_sf"/>
</dbReference>
<proteinExistence type="inferred from homology"/>
<dbReference type="Pfam" id="PF01476">
    <property type="entry name" value="LysM"/>
    <property type="match status" value="1"/>
</dbReference>
<evidence type="ECO:0000256" key="4">
    <source>
        <dbReference type="ARBA" id="ARBA00040604"/>
    </source>
</evidence>
<feature type="domain" description="TLDc" evidence="7">
    <location>
        <begin position="456"/>
        <end position="613"/>
    </location>
</feature>
<dbReference type="SMART" id="SM00257">
    <property type="entry name" value="LysM"/>
    <property type="match status" value="1"/>
</dbReference>
<dbReference type="InterPro" id="IPR006571">
    <property type="entry name" value="TLDc_dom"/>
</dbReference>
<organism evidence="8 9">
    <name type="scientific">Calicophoron daubneyi</name>
    <name type="common">Rumen fluke</name>
    <name type="synonym">Paramphistomum daubneyi</name>
    <dbReference type="NCBI Taxonomy" id="300641"/>
    <lineage>
        <taxon>Eukaryota</taxon>
        <taxon>Metazoa</taxon>
        <taxon>Spiralia</taxon>
        <taxon>Lophotrochozoa</taxon>
        <taxon>Platyhelminthes</taxon>
        <taxon>Trematoda</taxon>
        <taxon>Digenea</taxon>
        <taxon>Plagiorchiida</taxon>
        <taxon>Pronocephalata</taxon>
        <taxon>Paramphistomoidea</taxon>
        <taxon>Paramphistomidae</taxon>
        <taxon>Calicophoron</taxon>
    </lineage>
</organism>
<dbReference type="GO" id="GO:0005739">
    <property type="term" value="C:mitochondrion"/>
    <property type="evidence" value="ECO:0007669"/>
    <property type="project" value="UniProtKB-SubCell"/>
</dbReference>
<dbReference type="GO" id="GO:0006979">
    <property type="term" value="P:response to oxidative stress"/>
    <property type="evidence" value="ECO:0007669"/>
    <property type="project" value="TreeGrafter"/>
</dbReference>
<evidence type="ECO:0000256" key="3">
    <source>
        <dbReference type="ARBA" id="ARBA00023128"/>
    </source>
</evidence>
<dbReference type="AlphaFoldDB" id="A0AAV2T294"/>
<dbReference type="PROSITE" id="PS51886">
    <property type="entry name" value="TLDC"/>
    <property type="match status" value="1"/>
</dbReference>
<dbReference type="PANTHER" id="PTHR23354">
    <property type="entry name" value="NUCLEOLAR PROTEIN 7/ESTROGEN RECEPTOR COACTIVATOR-RELATED"/>
    <property type="match status" value="1"/>
</dbReference>
<dbReference type="Gene3D" id="3.10.350.10">
    <property type="entry name" value="LysM domain"/>
    <property type="match status" value="1"/>
</dbReference>
<protein>
    <recommendedName>
        <fullName evidence="4">Oxidation resistance protein 1</fullName>
    </recommendedName>
</protein>
<comment type="caution">
    <text evidence="8">The sequence shown here is derived from an EMBL/GenBank/DDBJ whole genome shotgun (WGS) entry which is preliminary data.</text>
</comment>
<gene>
    <name evidence="8" type="ORF">CDAUBV1_LOCUS1678</name>
</gene>
<dbReference type="SUPFAM" id="SSF54106">
    <property type="entry name" value="LysM domain"/>
    <property type="match status" value="1"/>
</dbReference>